<sequence>MTTNTSTTQPAIGISTAAFTLILASLMAFTSLSTDVYLPAMPTMEQELHGSIELTVTSFLVGFMLAQLVWGPISDRIGRKRPLAIGIGLFIIGSVGCALSETLNQMIVWRVIQAFGACTGPMIARAMVRDSFDRTQSAHMMSTLMIVMAAAPILGPVIGGQLIAFSSWHSIFWFLALIGVVNLVSITKLPETLPEPQRVTAPISSAFGHYVTLLKNGRFMAYTFCVASFYVGAFAFIVGSPKVYIDHYSVSPQLYGWLFGINVVGLMLVSFANRRLVKRFSLETLLVAATFIAFAAVAALFIINQIHEVPLLGIICLALIFFAMNGIIAACTTAAALDLVPHMAGSASALIGALQYGSGILSSALLALGPSHSPKAMIWIMTAAALMSLVMALAVNRKPVAQN</sequence>
<comment type="similarity">
    <text evidence="2 8">Belongs to the major facilitator superfamily. Bcr/CmlA family.</text>
</comment>
<dbReference type="PROSITE" id="PS50850">
    <property type="entry name" value="MFS"/>
    <property type="match status" value="1"/>
</dbReference>
<feature type="transmembrane region" description="Helical" evidence="8">
    <location>
        <begin position="107"/>
        <end position="128"/>
    </location>
</feature>
<feature type="transmembrane region" description="Helical" evidence="8">
    <location>
        <begin position="52"/>
        <end position="71"/>
    </location>
</feature>
<dbReference type="RefSeq" id="WP_345424490.1">
    <property type="nucleotide sequence ID" value="NZ_AP031496.1"/>
</dbReference>
<keyword evidence="8" id="KW-0997">Cell inner membrane</keyword>
<feature type="transmembrane region" description="Helical" evidence="8">
    <location>
        <begin position="349"/>
        <end position="370"/>
    </location>
</feature>
<dbReference type="Proteomes" id="UP001409585">
    <property type="component" value="Unassembled WGS sequence"/>
</dbReference>
<keyword evidence="7 8" id="KW-0472">Membrane</keyword>
<feature type="transmembrane region" description="Helical" evidence="8">
    <location>
        <begin position="83"/>
        <end position="101"/>
    </location>
</feature>
<accession>A0AAV3U509</accession>
<dbReference type="GO" id="GO:0015385">
    <property type="term" value="F:sodium:proton antiporter activity"/>
    <property type="evidence" value="ECO:0007669"/>
    <property type="project" value="TreeGrafter"/>
</dbReference>
<evidence type="ECO:0000256" key="7">
    <source>
        <dbReference type="ARBA" id="ARBA00023136"/>
    </source>
</evidence>
<dbReference type="GO" id="GO:1990961">
    <property type="term" value="P:xenobiotic detoxification by transmembrane export across the plasma membrane"/>
    <property type="evidence" value="ECO:0007669"/>
    <property type="project" value="InterPro"/>
</dbReference>
<comment type="subcellular location">
    <subcellularLocation>
        <location evidence="8">Cell inner membrane</location>
        <topology evidence="8">Multi-pass membrane protein</topology>
    </subcellularLocation>
    <subcellularLocation>
        <location evidence="1">Cell membrane</location>
        <topology evidence="1">Multi-pass membrane protein</topology>
    </subcellularLocation>
</comment>
<comment type="caution">
    <text evidence="10">The sequence shown here is derived from an EMBL/GenBank/DDBJ whole genome shotgun (WGS) entry which is preliminary data.</text>
</comment>
<evidence type="ECO:0000256" key="4">
    <source>
        <dbReference type="ARBA" id="ARBA00022475"/>
    </source>
</evidence>
<dbReference type="InterPro" id="IPR004812">
    <property type="entry name" value="Efflux_drug-R_Bcr/CmlA"/>
</dbReference>
<dbReference type="SUPFAM" id="SSF103473">
    <property type="entry name" value="MFS general substrate transporter"/>
    <property type="match status" value="1"/>
</dbReference>
<dbReference type="GO" id="GO:0005886">
    <property type="term" value="C:plasma membrane"/>
    <property type="evidence" value="ECO:0007669"/>
    <property type="project" value="UniProtKB-SubCell"/>
</dbReference>
<evidence type="ECO:0000256" key="8">
    <source>
        <dbReference type="RuleBase" id="RU365088"/>
    </source>
</evidence>
<feature type="transmembrane region" description="Helical" evidence="8">
    <location>
        <begin position="12"/>
        <end position="32"/>
    </location>
</feature>
<evidence type="ECO:0000256" key="5">
    <source>
        <dbReference type="ARBA" id="ARBA00022692"/>
    </source>
</evidence>
<dbReference type="InterPro" id="IPR011701">
    <property type="entry name" value="MFS"/>
</dbReference>
<feature type="transmembrane region" description="Helical" evidence="8">
    <location>
        <begin position="376"/>
        <end position="395"/>
    </location>
</feature>
<keyword evidence="3 8" id="KW-0813">Transport</keyword>
<feature type="transmembrane region" description="Helical" evidence="8">
    <location>
        <begin position="171"/>
        <end position="189"/>
    </location>
</feature>
<feature type="domain" description="Major facilitator superfamily (MFS) profile" evidence="9">
    <location>
        <begin position="6"/>
        <end position="400"/>
    </location>
</feature>
<keyword evidence="6 8" id="KW-1133">Transmembrane helix</keyword>
<feature type="transmembrane region" description="Helical" evidence="8">
    <location>
        <begin position="309"/>
        <end position="337"/>
    </location>
</feature>
<evidence type="ECO:0000256" key="2">
    <source>
        <dbReference type="ARBA" id="ARBA00006236"/>
    </source>
</evidence>
<dbReference type="Gene3D" id="1.20.1720.10">
    <property type="entry name" value="Multidrug resistance protein D"/>
    <property type="match status" value="1"/>
</dbReference>
<evidence type="ECO:0000313" key="11">
    <source>
        <dbReference type="Proteomes" id="UP001409585"/>
    </source>
</evidence>
<keyword evidence="4" id="KW-1003">Cell membrane</keyword>
<dbReference type="InterPro" id="IPR036259">
    <property type="entry name" value="MFS_trans_sf"/>
</dbReference>
<organism evidence="10 11">
    <name type="scientific">Halioxenophilus aromaticivorans</name>
    <dbReference type="NCBI Taxonomy" id="1306992"/>
    <lineage>
        <taxon>Bacteria</taxon>
        <taxon>Pseudomonadati</taxon>
        <taxon>Pseudomonadota</taxon>
        <taxon>Gammaproteobacteria</taxon>
        <taxon>Alteromonadales</taxon>
        <taxon>Alteromonadaceae</taxon>
        <taxon>Halioxenophilus</taxon>
    </lineage>
</organism>
<protein>
    <recommendedName>
        <fullName evidence="8">Bcr/CflA family efflux transporter</fullName>
    </recommendedName>
</protein>
<dbReference type="InterPro" id="IPR020846">
    <property type="entry name" value="MFS_dom"/>
</dbReference>
<proteinExistence type="inferred from homology"/>
<dbReference type="CDD" id="cd17320">
    <property type="entry name" value="MFS_MdfA_MDR_like"/>
    <property type="match status" value="1"/>
</dbReference>
<evidence type="ECO:0000313" key="10">
    <source>
        <dbReference type="EMBL" id="GAA4949275.1"/>
    </source>
</evidence>
<feature type="transmembrane region" description="Helical" evidence="8">
    <location>
        <begin position="254"/>
        <end position="272"/>
    </location>
</feature>
<name>A0AAV3U509_9ALTE</name>
<dbReference type="PANTHER" id="PTHR23502">
    <property type="entry name" value="MAJOR FACILITATOR SUPERFAMILY"/>
    <property type="match status" value="1"/>
</dbReference>
<keyword evidence="5 8" id="KW-0812">Transmembrane</keyword>
<evidence type="ECO:0000256" key="6">
    <source>
        <dbReference type="ARBA" id="ARBA00022989"/>
    </source>
</evidence>
<keyword evidence="11" id="KW-1185">Reference proteome</keyword>
<dbReference type="FunFam" id="1.20.1720.10:FF:000005">
    <property type="entry name" value="Bcr/CflA family efflux transporter"/>
    <property type="match status" value="1"/>
</dbReference>
<dbReference type="AlphaFoldDB" id="A0AAV3U509"/>
<evidence type="ECO:0000256" key="3">
    <source>
        <dbReference type="ARBA" id="ARBA00022448"/>
    </source>
</evidence>
<dbReference type="GO" id="GO:0042910">
    <property type="term" value="F:xenobiotic transmembrane transporter activity"/>
    <property type="evidence" value="ECO:0007669"/>
    <property type="project" value="InterPro"/>
</dbReference>
<dbReference type="EMBL" id="BAABLX010000028">
    <property type="protein sequence ID" value="GAA4949275.1"/>
    <property type="molecule type" value="Genomic_DNA"/>
</dbReference>
<feature type="transmembrane region" description="Helical" evidence="8">
    <location>
        <begin position="140"/>
        <end position="165"/>
    </location>
</feature>
<evidence type="ECO:0000256" key="1">
    <source>
        <dbReference type="ARBA" id="ARBA00004651"/>
    </source>
</evidence>
<dbReference type="PANTHER" id="PTHR23502:SF132">
    <property type="entry name" value="POLYAMINE TRANSPORTER 2-RELATED"/>
    <property type="match status" value="1"/>
</dbReference>
<gene>
    <name evidence="10" type="ORF">GCM10025791_31840</name>
</gene>
<feature type="transmembrane region" description="Helical" evidence="8">
    <location>
        <begin position="219"/>
        <end position="239"/>
    </location>
</feature>
<feature type="transmembrane region" description="Helical" evidence="8">
    <location>
        <begin position="284"/>
        <end position="303"/>
    </location>
</feature>
<reference evidence="11" key="1">
    <citation type="journal article" date="2019" name="Int. J. Syst. Evol. Microbiol.">
        <title>The Global Catalogue of Microorganisms (GCM) 10K type strain sequencing project: providing services to taxonomists for standard genome sequencing and annotation.</title>
        <authorList>
            <consortium name="The Broad Institute Genomics Platform"/>
            <consortium name="The Broad Institute Genome Sequencing Center for Infectious Disease"/>
            <person name="Wu L."/>
            <person name="Ma J."/>
        </authorList>
    </citation>
    <scope>NUCLEOTIDE SEQUENCE [LARGE SCALE GENOMIC DNA]</scope>
    <source>
        <strain evidence="11">JCM 19134</strain>
    </source>
</reference>
<evidence type="ECO:0000259" key="9">
    <source>
        <dbReference type="PROSITE" id="PS50850"/>
    </source>
</evidence>
<dbReference type="NCBIfam" id="TIGR00710">
    <property type="entry name" value="efflux_Bcr_CflA"/>
    <property type="match status" value="1"/>
</dbReference>
<dbReference type="Pfam" id="PF07690">
    <property type="entry name" value="MFS_1"/>
    <property type="match status" value="1"/>
</dbReference>